<reference evidence="2" key="1">
    <citation type="submission" date="2022-11" db="UniProtKB">
        <authorList>
            <consortium name="WormBaseParasite"/>
        </authorList>
    </citation>
    <scope>IDENTIFICATION</scope>
</reference>
<keyword evidence="1" id="KW-1185">Reference proteome</keyword>
<name>A0A915JAY6_ROMCU</name>
<evidence type="ECO:0000313" key="1">
    <source>
        <dbReference type="Proteomes" id="UP000887565"/>
    </source>
</evidence>
<dbReference type="Proteomes" id="UP000887565">
    <property type="component" value="Unplaced"/>
</dbReference>
<evidence type="ECO:0000313" key="2">
    <source>
        <dbReference type="WBParaSite" id="nRc.2.0.1.t23317-RA"/>
    </source>
</evidence>
<sequence length="98" mass="11104">MCPLEIEVKIVNALTSMNDNSVSCRPTANKNWSKVSAPNVTFAKLIFDNFFIDENCRIVTSSKNLMAGEEPLDAERSTARKMNASHCKMLKMRQYKND</sequence>
<accession>A0A915JAY6</accession>
<dbReference type="WBParaSite" id="nRc.2.0.1.t23317-RA">
    <property type="protein sequence ID" value="nRc.2.0.1.t23317-RA"/>
    <property type="gene ID" value="nRc.2.0.1.g23317"/>
</dbReference>
<organism evidence="1 2">
    <name type="scientific">Romanomermis culicivorax</name>
    <name type="common">Nematode worm</name>
    <dbReference type="NCBI Taxonomy" id="13658"/>
    <lineage>
        <taxon>Eukaryota</taxon>
        <taxon>Metazoa</taxon>
        <taxon>Ecdysozoa</taxon>
        <taxon>Nematoda</taxon>
        <taxon>Enoplea</taxon>
        <taxon>Dorylaimia</taxon>
        <taxon>Mermithida</taxon>
        <taxon>Mermithoidea</taxon>
        <taxon>Mermithidae</taxon>
        <taxon>Romanomermis</taxon>
    </lineage>
</organism>
<protein>
    <submittedName>
        <fullName evidence="2">Uncharacterized protein</fullName>
    </submittedName>
</protein>
<dbReference type="AlphaFoldDB" id="A0A915JAY6"/>
<proteinExistence type="predicted"/>